<organism evidence="5 6">
    <name type="scientific">Mesorhizobium plurifarium</name>
    <dbReference type="NCBI Taxonomy" id="69974"/>
    <lineage>
        <taxon>Bacteria</taxon>
        <taxon>Pseudomonadati</taxon>
        <taxon>Pseudomonadota</taxon>
        <taxon>Alphaproteobacteria</taxon>
        <taxon>Hyphomicrobiales</taxon>
        <taxon>Phyllobacteriaceae</taxon>
        <taxon>Mesorhizobium</taxon>
    </lineage>
</organism>
<evidence type="ECO:0000259" key="3">
    <source>
        <dbReference type="Pfam" id="PF01408"/>
    </source>
</evidence>
<proteinExistence type="inferred from homology"/>
<dbReference type="InterPro" id="IPR055170">
    <property type="entry name" value="GFO_IDH_MocA-like_dom"/>
</dbReference>
<dbReference type="GO" id="GO:0000166">
    <property type="term" value="F:nucleotide binding"/>
    <property type="evidence" value="ECO:0007669"/>
    <property type="project" value="InterPro"/>
</dbReference>
<evidence type="ECO:0000259" key="4">
    <source>
        <dbReference type="Pfam" id="PF22725"/>
    </source>
</evidence>
<dbReference type="PANTHER" id="PTHR43708">
    <property type="entry name" value="CONSERVED EXPRESSED OXIDOREDUCTASE (EUROFUNG)"/>
    <property type="match status" value="1"/>
</dbReference>
<dbReference type="AlphaFoldDB" id="A0A090DQP1"/>
<keyword evidence="2" id="KW-0560">Oxidoreductase</keyword>
<dbReference type="Pfam" id="PF01408">
    <property type="entry name" value="GFO_IDH_MocA"/>
    <property type="match status" value="1"/>
</dbReference>
<evidence type="ECO:0000313" key="5">
    <source>
        <dbReference type="EMBL" id="CDX18893.1"/>
    </source>
</evidence>
<dbReference type="InterPro" id="IPR036291">
    <property type="entry name" value="NAD(P)-bd_dom_sf"/>
</dbReference>
<evidence type="ECO:0000256" key="2">
    <source>
        <dbReference type="ARBA" id="ARBA00023002"/>
    </source>
</evidence>
<dbReference type="GO" id="GO:0016491">
    <property type="term" value="F:oxidoreductase activity"/>
    <property type="evidence" value="ECO:0007669"/>
    <property type="project" value="UniProtKB-KW"/>
</dbReference>
<dbReference type="SUPFAM" id="SSF55347">
    <property type="entry name" value="Glyceraldehyde-3-phosphate dehydrogenase-like, C-terminal domain"/>
    <property type="match status" value="1"/>
</dbReference>
<dbReference type="EMBL" id="CCMZ01000022">
    <property type="protein sequence ID" value="CDX18893.1"/>
    <property type="molecule type" value="Genomic_DNA"/>
</dbReference>
<reference evidence="6" key="1">
    <citation type="submission" date="2014-08" db="EMBL/GenBank/DDBJ databases">
        <authorList>
            <person name="Moulin L."/>
        </authorList>
    </citation>
    <scope>NUCLEOTIDE SEQUENCE [LARGE SCALE GENOMIC DNA]</scope>
</reference>
<dbReference type="PANTHER" id="PTHR43708:SF5">
    <property type="entry name" value="CONSERVED EXPRESSED OXIDOREDUCTASE (EUROFUNG)-RELATED"/>
    <property type="match status" value="1"/>
</dbReference>
<dbReference type="InterPro" id="IPR000683">
    <property type="entry name" value="Gfo/Idh/MocA-like_OxRdtase_N"/>
</dbReference>
<protein>
    <submittedName>
        <fullName evidence="5">Putative Oxidoreductase domain protein</fullName>
    </submittedName>
</protein>
<sequence>MKKLKVAVLGTGMIVRRAHLPALLGDARVDVAAIYGRNKETASELAAEFGIPTVAGTIEEATGVDGLNAVAVALPNFLHRQAAEAAIKARLHILMEKPLATSLDDARAMVNEASAAGIGFAVNLPQRHRPAMRFIRDAIEAGRIGNVQTVEVRMSRRAGIPGFGTWFTRKQTAGGGVLADLGPHVIDLALWLSGSASAAVIESRIWRSFGPLGKGLGDWSPHQPVEASATQFDVEDRASVSLRSDKGVEIRCDVAWAYAGPDENRVRVIGDKGGLDYWPEANGDRQPLRYFDADLNSRCMAVAGDHADLTPAWKRCVASFIDDIGSGRPLPRGDGALAVHEIIDRVYQRSRVN</sequence>
<dbReference type="Proteomes" id="UP000045285">
    <property type="component" value="Unassembled WGS sequence"/>
</dbReference>
<feature type="domain" description="Gfo/Idh/MocA-like oxidoreductase N-terminal" evidence="3">
    <location>
        <begin position="4"/>
        <end position="122"/>
    </location>
</feature>
<dbReference type="STRING" id="69974.MPLDJ20_170017"/>
<dbReference type="Gene3D" id="3.30.360.10">
    <property type="entry name" value="Dihydrodipicolinate Reductase, domain 2"/>
    <property type="match status" value="1"/>
</dbReference>
<comment type="similarity">
    <text evidence="1">Belongs to the Gfo/Idh/MocA family.</text>
</comment>
<feature type="domain" description="GFO/IDH/MocA-like oxidoreductase" evidence="4">
    <location>
        <begin position="133"/>
        <end position="275"/>
    </location>
</feature>
<gene>
    <name evidence="5" type="ORF">MPL3356_290035</name>
</gene>
<name>A0A090DQP1_MESPL</name>
<dbReference type="SUPFAM" id="SSF51735">
    <property type="entry name" value="NAD(P)-binding Rossmann-fold domains"/>
    <property type="match status" value="1"/>
</dbReference>
<evidence type="ECO:0000313" key="6">
    <source>
        <dbReference type="Proteomes" id="UP000045285"/>
    </source>
</evidence>
<dbReference type="InterPro" id="IPR051317">
    <property type="entry name" value="Gfo/Idh/MocA_oxidoreduct"/>
</dbReference>
<accession>A0A090DQP1</accession>
<dbReference type="Gene3D" id="3.40.50.720">
    <property type="entry name" value="NAD(P)-binding Rossmann-like Domain"/>
    <property type="match status" value="1"/>
</dbReference>
<dbReference type="Pfam" id="PF22725">
    <property type="entry name" value="GFO_IDH_MocA_C3"/>
    <property type="match status" value="1"/>
</dbReference>
<keyword evidence="6" id="KW-1185">Reference proteome</keyword>
<evidence type="ECO:0000256" key="1">
    <source>
        <dbReference type="ARBA" id="ARBA00010928"/>
    </source>
</evidence>